<dbReference type="CDD" id="cd16364">
    <property type="entry name" value="T3SC_I-like"/>
    <property type="match status" value="1"/>
</dbReference>
<dbReference type="EMBL" id="FPBD01000006">
    <property type="protein sequence ID" value="SFT99946.1"/>
    <property type="molecule type" value="Genomic_DNA"/>
</dbReference>
<dbReference type="InterPro" id="IPR010261">
    <property type="entry name" value="Tir_chaperone"/>
</dbReference>
<dbReference type="Gene3D" id="3.30.1460.10">
    <property type="match status" value="1"/>
</dbReference>
<keyword evidence="2" id="KW-1185">Reference proteome</keyword>
<reference evidence="2" key="1">
    <citation type="submission" date="2016-10" db="EMBL/GenBank/DDBJ databases">
        <authorList>
            <person name="Varghese N."/>
            <person name="Submissions S."/>
        </authorList>
    </citation>
    <scope>NUCLEOTIDE SEQUENCE [LARGE SCALE GENOMIC DNA]</scope>
    <source>
        <strain evidence="2">DSM 17465</strain>
    </source>
</reference>
<name>A0A1I7CKJ9_9HYPH</name>
<organism evidence="1 2">
    <name type="scientific">Pseudovibrio denitrificans</name>
    <dbReference type="NCBI Taxonomy" id="258256"/>
    <lineage>
        <taxon>Bacteria</taxon>
        <taxon>Pseudomonadati</taxon>
        <taxon>Pseudomonadota</taxon>
        <taxon>Alphaproteobacteria</taxon>
        <taxon>Hyphomicrobiales</taxon>
        <taxon>Stappiaceae</taxon>
        <taxon>Pseudovibrio</taxon>
    </lineage>
</organism>
<dbReference type="GO" id="GO:0030254">
    <property type="term" value="P:protein secretion by the type III secretion system"/>
    <property type="evidence" value="ECO:0007669"/>
    <property type="project" value="InterPro"/>
</dbReference>
<evidence type="ECO:0000313" key="1">
    <source>
        <dbReference type="EMBL" id="SFT99946.1"/>
    </source>
</evidence>
<proteinExistence type="predicted"/>
<dbReference type="Proteomes" id="UP000183371">
    <property type="component" value="Unassembled WGS sequence"/>
</dbReference>
<dbReference type="SUPFAM" id="SSF69635">
    <property type="entry name" value="Type III secretory system chaperone-like"/>
    <property type="match status" value="1"/>
</dbReference>
<dbReference type="AlphaFoldDB" id="A0A1I7CKJ9"/>
<gene>
    <name evidence="1" type="ORF">SAMN05444141_10683</name>
</gene>
<accession>A0A1I7CKJ9</accession>
<evidence type="ECO:0000313" key="2">
    <source>
        <dbReference type="Proteomes" id="UP000183371"/>
    </source>
</evidence>
<dbReference type="Pfam" id="PF05932">
    <property type="entry name" value="CesT"/>
    <property type="match status" value="1"/>
</dbReference>
<dbReference type="RefSeq" id="WP_054784700.1">
    <property type="nucleotide sequence ID" value="NZ_FPBD01000006.1"/>
</dbReference>
<protein>
    <submittedName>
        <fullName evidence="1">Tir chaperone protein (CesT) family protein</fullName>
    </submittedName>
</protein>
<sequence length="143" mass="15353">MHSADRVTAVIGQTLGLPELAFDGSGHAELVFEGSFSGFLSRVDDSNLEFSFYLPDLNLSDPSILTAMLTANCRGNATGSGRLAIDEDSMQALYCERWSVADVQDHKVPERLIDLVSTAAFWLAEGTHSVLQNTSAKALTTAS</sequence>